<protein>
    <submittedName>
        <fullName evidence="2">Uncharacterized protein</fullName>
    </submittedName>
</protein>
<sequence length="298" mass="33404">MLTWCLYGNTILKIMGPYVNIKENKNRKAPYQKLQPKLGRWLSAKPSGTEVMLNSANGAGADLVPPCWPSASPCRRGRNISANRIGDGCLGRIASAMPQSSCLHQDSFGQRYWMCRNYAYNLEKPKPVPKGKKGKAKMPVKWIYKEMTEFYKGMIQTWREHQKEHEERQRQRAAKEKAERERREELDLREFARLNREKEEGAKDQARKLVAKSLPSQYVQLASLQADRSAPAKMALGLGTLAPQALALRSDLAASVEPQTCNPSRWLRVRTSAPAKMALCLGTSAQAKMALCLGTSAP</sequence>
<dbReference type="AlphaFoldDB" id="Q2QVD0"/>
<reference evidence="2" key="1">
    <citation type="journal article" date="2005" name="BMC Biol.">
        <title>The sequence of rice chromosomes 11 and 12, rich in disease resistance genes and recent gene duplications.</title>
        <authorList>
            <consortium name="The rice chromosomes 11 and 12 sequencing consortia"/>
        </authorList>
    </citation>
    <scope>NUCLEOTIDE SEQUENCE [LARGE SCALE GENOMIC DNA]</scope>
</reference>
<reference evidence="2" key="2">
    <citation type="submission" date="2005-04" db="EMBL/GenBank/DDBJ databases">
        <authorList>
            <person name="Buell C.R."/>
            <person name="Wing R.A."/>
            <person name="McCombie W.A."/>
            <person name="Ouyang S."/>
        </authorList>
    </citation>
    <scope>NUCLEOTIDE SEQUENCE</scope>
</reference>
<organism evidence="2">
    <name type="scientific">Oryza sativa subsp. japonica</name>
    <name type="common">Rice</name>
    <dbReference type="NCBI Taxonomy" id="39947"/>
    <lineage>
        <taxon>Eukaryota</taxon>
        <taxon>Viridiplantae</taxon>
        <taxon>Streptophyta</taxon>
        <taxon>Embryophyta</taxon>
        <taxon>Tracheophyta</taxon>
        <taxon>Spermatophyta</taxon>
        <taxon>Magnoliopsida</taxon>
        <taxon>Liliopsida</taxon>
        <taxon>Poales</taxon>
        <taxon>Poaceae</taxon>
        <taxon>BOP clade</taxon>
        <taxon>Oryzoideae</taxon>
        <taxon>Oryzeae</taxon>
        <taxon>Oryzinae</taxon>
        <taxon>Oryza</taxon>
        <taxon>Oryza sativa</taxon>
    </lineage>
</organism>
<name>Q2QVD0_ORYSJ</name>
<accession>Q2QVD0</accession>
<reference evidence="2" key="3">
    <citation type="submission" date="2006-01" db="EMBL/GenBank/DDBJ databases">
        <authorList>
            <person name="Buell R."/>
        </authorList>
    </citation>
    <scope>NUCLEOTIDE SEQUENCE</scope>
</reference>
<gene>
    <name evidence="2" type="ordered locus">LOC_Os12g13230</name>
</gene>
<feature type="region of interest" description="Disordered" evidence="1">
    <location>
        <begin position="162"/>
        <end position="184"/>
    </location>
</feature>
<dbReference type="EMBL" id="DP000011">
    <property type="protein sequence ID" value="ABA96890.1"/>
    <property type="molecule type" value="Genomic_DNA"/>
</dbReference>
<proteinExistence type="predicted"/>
<evidence type="ECO:0000256" key="1">
    <source>
        <dbReference type="SAM" id="MobiDB-lite"/>
    </source>
</evidence>
<evidence type="ECO:0000313" key="2">
    <source>
        <dbReference type="EMBL" id="ABA96890.1"/>
    </source>
</evidence>